<comment type="caution">
    <text evidence="1">The sequence shown here is derived from an EMBL/GenBank/DDBJ whole genome shotgun (WGS) entry which is preliminary data.</text>
</comment>
<protein>
    <submittedName>
        <fullName evidence="1">Transposase</fullName>
    </submittedName>
</protein>
<feature type="non-terminal residue" evidence="1">
    <location>
        <position position="1"/>
    </location>
</feature>
<evidence type="ECO:0000313" key="2">
    <source>
        <dbReference type="Proteomes" id="UP000623090"/>
    </source>
</evidence>
<proteinExistence type="predicted"/>
<sequence>RLDRRPFDKALFKARHLIENFFCKLKEFKRIATRSDKTDRSFAAMIYLSAAIINSR</sequence>
<accession>A0ABX2ADC1</accession>
<keyword evidence="2" id="KW-1185">Reference proteome</keyword>
<organism evidence="1 2">
    <name type="scientific">Komagataeibacter melomenusus</name>
    <dbReference type="NCBI Taxonomy" id="2766578"/>
    <lineage>
        <taxon>Bacteria</taxon>
        <taxon>Pseudomonadati</taxon>
        <taxon>Pseudomonadota</taxon>
        <taxon>Alphaproteobacteria</taxon>
        <taxon>Acetobacterales</taxon>
        <taxon>Acetobacteraceae</taxon>
        <taxon>Komagataeibacter</taxon>
    </lineage>
</organism>
<reference evidence="1 2" key="1">
    <citation type="journal article" date="2020" name="Microorganisms">
        <title>Description of Komagataeibacter melaceti sp. nov. and Komagataeibacter melomenusus sp. nov. Isolated from Apple Cider Vinegar.</title>
        <authorList>
            <person name="Maric L."/>
            <person name="Cleenwerck I."/>
            <person name="Accetto T."/>
            <person name="Vandamme P."/>
            <person name="Trcek J."/>
        </authorList>
    </citation>
    <scope>NUCLEOTIDE SEQUENCE [LARGE SCALE GENOMIC DNA]</scope>
    <source>
        <strain evidence="1 2">AV436</strain>
    </source>
</reference>
<dbReference type="EMBL" id="JABJWC010000009">
    <property type="protein sequence ID" value="NPC65844.1"/>
    <property type="molecule type" value="Genomic_DNA"/>
</dbReference>
<name>A0ABX2ADC1_9PROT</name>
<gene>
    <name evidence="1" type="ORF">HNW77_05450</name>
</gene>
<dbReference type="Proteomes" id="UP000623090">
    <property type="component" value="Unassembled WGS sequence"/>
</dbReference>
<evidence type="ECO:0000313" key="1">
    <source>
        <dbReference type="EMBL" id="NPC65844.1"/>
    </source>
</evidence>